<evidence type="ECO:0000313" key="3">
    <source>
        <dbReference type="EMBL" id="KAG7536796.1"/>
    </source>
</evidence>
<dbReference type="GO" id="GO:0003676">
    <property type="term" value="F:nucleic acid binding"/>
    <property type="evidence" value="ECO:0007669"/>
    <property type="project" value="InterPro"/>
</dbReference>
<dbReference type="PANTHER" id="PTHR33116">
    <property type="entry name" value="REVERSE TRANSCRIPTASE ZINC-BINDING DOMAIN-CONTAINING PROTEIN-RELATED-RELATED"/>
    <property type="match status" value="1"/>
</dbReference>
<dbReference type="PROSITE" id="PS50878">
    <property type="entry name" value="RT_POL"/>
    <property type="match status" value="1"/>
</dbReference>
<feature type="region of interest" description="Disordered" evidence="1">
    <location>
        <begin position="276"/>
        <end position="377"/>
    </location>
</feature>
<accession>A0A8T1XPJ8</accession>
<reference evidence="3 4" key="1">
    <citation type="submission" date="2020-12" db="EMBL/GenBank/DDBJ databases">
        <title>Concerted genomic and epigenomic changes stabilize Arabidopsis allopolyploids.</title>
        <authorList>
            <person name="Chen Z."/>
        </authorList>
    </citation>
    <scope>NUCLEOTIDE SEQUENCE [LARGE SCALE GENOMIC DNA]</scope>
    <source>
        <strain evidence="3">As9502</strain>
        <tissue evidence="3">Leaf</tissue>
    </source>
</reference>
<feature type="region of interest" description="Disordered" evidence="1">
    <location>
        <begin position="148"/>
        <end position="195"/>
    </location>
</feature>
<sequence>MRTLSHLLHDVTNRGGFGFNKPLLKNTVVEFSNGQEALVTLDYKNSRSTAFTAIDFHMKSPHVLGFKKKNKPPSCLFLLQPQRALPALDIAQESLGPTKKNHQGYSVSSGSRANDYRTYNPGRSSSRQLKYSRKDLIRSMERHQFSYQTPNFQWREKTNPINARTGSSENSRSRRPPLERGSNGGESSSIQRPIPINEEIMGELREVTVQYTNCADPTESMARKQRVLQGEAKGMMAETAAQILGAASLPSDLNTLPDRDLASQCLPQSLDLPIHPAKLPANDPTTVKKKRCRPPLNKTANKAANKSPLRLTGAKSSKRNKELIQLSPRRKNNGDTSSTLGAETAEKTQRKSAKQRLSLPADVAGPSNAREPPQPIKNEDELTLKKLQGLQYTSCKLVSPQSRGSGGLALLWNQTVEIDILAESPNFIDTHIKAEGRKFFATFVYGEPERSKRQEIWSKISDIGQNREDPWWLTGDFNDIIDSSEKQGGVVRPEGSFVDLRTLMSECDLYDLRHTGNFLSWRGKRHDHLVFCRLDRSMSNSGWAEEYPSGRSDYLRFEGSDHRPLVTYFDLQKQKKKGLFRYDRRYRNNKEVTKLVVKHWRANEYEEVDNKISKCRRAILAWSKEKQLNSKQKIALCRNSLELAIVSPESNTELLTKLNEELSIAYKEEEEFWKQRSRQLWLTLGDKNTGFFHAITKGRKAINKFSVFEDEAGKKYYEEDKILGVIVDYYQQLFTKQDSNERDRKETIQEAILPCITEEMNDKLITIPSANEIRLACFSIHADKAPGPDWFSASFFQTNWENIKEQIIQEVQQFFISGELPRNINKTHVRLIPKIRSPQKMADYRPIALCSVYYKIIAKILTKKLHPLLSNIISENQSAFVPQRAISDNVLISHEVLHYLHTSGAKKSCYMAVISDMSKAYDRIEWTFVKLVLERLDFHQRWVTWIMQCMTSVSYSYLLNGFAQRLVTPQRGLRQGDPLSPYIFILCSEVLSGLCKKAQLEKKLTGIKVGKKSPRISHLLFADDTMFFCKSDLQECTALMKILHKYEMASGQKINPQKSAVTFSSKTQREIKERVKSQLGIEKEGGLGKYLGFPELFGRKKKDLFSMIVDRIRQKARSWSSKSLSSAGKVIMLKSVLAAMPTYTMACFKLPNSLYKRIQSALTRFWWDDSMDKKKMCWVSWKNLSKAKGKGGLGFRDLQSFNDALLAKLSWRILTKPECLLAKILLGKYCHTSSFLESKVPASTSHGWRGICVGRDLLKTQLGRLIGNGATTDIWYDSWLSTSSPQKPMGPAPFSSHKLKVSALISPETLDWDIEKIRELLPAYETEILELKLSHLGAADSHAWLPTGLEASKLLICLPPCGVNGGPLMPWILWAIGLARNQKIFKDRISSPMETLVHAISLAREWQSAQEVNPKPSAKVGGQHIQNQEEGETITCNTDAAWQATGKTAGFGWIFSNRAEGTRREGAASSRHIKSPLMAEATAILLAIQQAIALGFTNLAIASDPKQVIEAIRSEQPLKELHGILQDILILSFNFVKISFNFISRRENQDADALAKSSLRNFVAEALFD</sequence>
<evidence type="ECO:0000259" key="2">
    <source>
        <dbReference type="PROSITE" id="PS50878"/>
    </source>
</evidence>
<keyword evidence="4" id="KW-1185">Reference proteome</keyword>
<evidence type="ECO:0000313" key="4">
    <source>
        <dbReference type="Proteomes" id="UP000694251"/>
    </source>
</evidence>
<feature type="compositionally biased region" description="Polar residues" evidence="1">
    <location>
        <begin position="159"/>
        <end position="170"/>
    </location>
</feature>
<protein>
    <submittedName>
        <fullName evidence="3">Endonuclease/exonuclease/phosphatase superfamily</fullName>
    </submittedName>
</protein>
<dbReference type="InterPro" id="IPR044730">
    <property type="entry name" value="RNase_H-like_dom_plant"/>
</dbReference>
<keyword evidence="3" id="KW-0540">Nuclease</keyword>
<dbReference type="InterPro" id="IPR002156">
    <property type="entry name" value="RNaseH_domain"/>
</dbReference>
<feature type="domain" description="Reverse transcriptase" evidence="2">
    <location>
        <begin position="813"/>
        <end position="1083"/>
    </location>
</feature>
<comment type="caution">
    <text evidence="3">The sequence shown here is derived from an EMBL/GenBank/DDBJ whole genome shotgun (WGS) entry which is preliminary data.</text>
</comment>
<dbReference type="Proteomes" id="UP000694251">
    <property type="component" value="Chromosome 13"/>
</dbReference>
<dbReference type="CDD" id="cd06222">
    <property type="entry name" value="RNase_H_like"/>
    <property type="match status" value="1"/>
</dbReference>
<dbReference type="CDD" id="cd01650">
    <property type="entry name" value="RT_nLTR_like"/>
    <property type="match status" value="1"/>
</dbReference>
<keyword evidence="3" id="KW-0378">Hydrolase</keyword>
<feature type="region of interest" description="Disordered" evidence="1">
    <location>
        <begin position="95"/>
        <end position="130"/>
    </location>
</feature>
<dbReference type="InterPro" id="IPR000477">
    <property type="entry name" value="RT_dom"/>
</dbReference>
<evidence type="ECO:0000256" key="1">
    <source>
        <dbReference type="SAM" id="MobiDB-lite"/>
    </source>
</evidence>
<dbReference type="GO" id="GO:0004523">
    <property type="term" value="F:RNA-DNA hybrid ribonuclease activity"/>
    <property type="evidence" value="ECO:0007669"/>
    <property type="project" value="InterPro"/>
</dbReference>
<gene>
    <name evidence="3" type="ORF">ISN44_As13g007210</name>
</gene>
<dbReference type="InterPro" id="IPR005135">
    <property type="entry name" value="Endo/exonuclease/phosphatase"/>
</dbReference>
<dbReference type="PANTHER" id="PTHR33116:SF86">
    <property type="entry name" value="REVERSE TRANSCRIPTASE DOMAIN-CONTAINING PROTEIN"/>
    <property type="match status" value="1"/>
</dbReference>
<dbReference type="Pfam" id="PF00078">
    <property type="entry name" value="RVT_1"/>
    <property type="match status" value="1"/>
</dbReference>
<feature type="compositionally biased region" description="Polar residues" evidence="1">
    <location>
        <begin position="103"/>
        <end position="112"/>
    </location>
</feature>
<keyword evidence="3" id="KW-0255">Endonuclease</keyword>
<dbReference type="OrthoDB" id="688652at2759"/>
<dbReference type="Pfam" id="PF13456">
    <property type="entry name" value="RVT_3"/>
    <property type="match status" value="1"/>
</dbReference>
<dbReference type="Pfam" id="PF03372">
    <property type="entry name" value="Exo_endo_phos"/>
    <property type="match status" value="1"/>
</dbReference>
<name>A0A8T1XPJ8_ARASU</name>
<proteinExistence type="predicted"/>
<organism evidence="3 4">
    <name type="scientific">Arabidopsis suecica</name>
    <name type="common">Swedish thale-cress</name>
    <name type="synonym">Cardaminopsis suecica</name>
    <dbReference type="NCBI Taxonomy" id="45249"/>
    <lineage>
        <taxon>Eukaryota</taxon>
        <taxon>Viridiplantae</taxon>
        <taxon>Streptophyta</taxon>
        <taxon>Embryophyta</taxon>
        <taxon>Tracheophyta</taxon>
        <taxon>Spermatophyta</taxon>
        <taxon>Magnoliopsida</taxon>
        <taxon>eudicotyledons</taxon>
        <taxon>Gunneridae</taxon>
        <taxon>Pentapetalae</taxon>
        <taxon>rosids</taxon>
        <taxon>malvids</taxon>
        <taxon>Brassicales</taxon>
        <taxon>Brassicaceae</taxon>
        <taxon>Camelineae</taxon>
        <taxon>Arabidopsis</taxon>
    </lineage>
</organism>
<dbReference type="EMBL" id="JAEFBJ010000013">
    <property type="protein sequence ID" value="KAG7536796.1"/>
    <property type="molecule type" value="Genomic_DNA"/>
</dbReference>